<gene>
    <name evidence="1" type="ORF">CC77DRAFT_1011849</name>
</gene>
<dbReference type="RefSeq" id="XP_018382198.1">
    <property type="nucleotide sequence ID" value="XM_018523732.1"/>
</dbReference>
<dbReference type="Proteomes" id="UP000077248">
    <property type="component" value="Unassembled WGS sequence"/>
</dbReference>
<keyword evidence="2" id="KW-1185">Reference proteome</keyword>
<dbReference type="EMBL" id="KV441488">
    <property type="protein sequence ID" value="OAG16777.1"/>
    <property type="molecule type" value="Genomic_DNA"/>
</dbReference>
<sequence>MATTLIADLLTSWNNPNEAVDVEVSTAPQTYQWTKGQVRAQFRSNNQPLICCPFLPAPVIPTTVMNINYSHNNLPALQYYMDQDPFWLAHRMLFQSQFVSAARFTTNECYFLAEEGEPTVQLNGRPLSEAERWQLHHEPEKMDMKDFQPTELKMKKGVVMRIPPYTVYCFLVADDSLITAGGIVSRGFQADNGMMERWARWTLNRKIE</sequence>
<dbReference type="KEGG" id="aalt:CC77DRAFT_1011849"/>
<evidence type="ECO:0000313" key="1">
    <source>
        <dbReference type="EMBL" id="OAG16777.1"/>
    </source>
</evidence>
<dbReference type="AlphaFoldDB" id="A0A177DC60"/>
<organism evidence="1 2">
    <name type="scientific">Alternaria alternata</name>
    <name type="common">Alternaria rot fungus</name>
    <name type="synonym">Torula alternata</name>
    <dbReference type="NCBI Taxonomy" id="5599"/>
    <lineage>
        <taxon>Eukaryota</taxon>
        <taxon>Fungi</taxon>
        <taxon>Dikarya</taxon>
        <taxon>Ascomycota</taxon>
        <taxon>Pezizomycotina</taxon>
        <taxon>Dothideomycetes</taxon>
        <taxon>Pleosporomycetidae</taxon>
        <taxon>Pleosporales</taxon>
        <taxon>Pleosporineae</taxon>
        <taxon>Pleosporaceae</taxon>
        <taxon>Alternaria</taxon>
        <taxon>Alternaria sect. Alternaria</taxon>
        <taxon>Alternaria alternata complex</taxon>
    </lineage>
</organism>
<accession>A0A177DC60</accession>
<dbReference type="GeneID" id="29109326"/>
<evidence type="ECO:0008006" key="3">
    <source>
        <dbReference type="Google" id="ProtNLM"/>
    </source>
</evidence>
<proteinExistence type="predicted"/>
<dbReference type="VEuPathDB" id="FungiDB:CC77DRAFT_1011849"/>
<reference evidence="1 2" key="1">
    <citation type="submission" date="2016-05" db="EMBL/GenBank/DDBJ databases">
        <title>Comparative analysis of secretome profiles of manganese(II)-oxidizing ascomycete fungi.</title>
        <authorList>
            <consortium name="DOE Joint Genome Institute"/>
            <person name="Zeiner C.A."/>
            <person name="Purvine S.O."/>
            <person name="Zink E.M."/>
            <person name="Wu S."/>
            <person name="Pasa-Tolic L."/>
            <person name="Chaput D.L."/>
            <person name="Haridas S."/>
            <person name="Grigoriev I.V."/>
            <person name="Santelli C.M."/>
            <person name="Hansel C.M."/>
        </authorList>
    </citation>
    <scope>NUCLEOTIDE SEQUENCE [LARGE SCALE GENOMIC DNA]</scope>
    <source>
        <strain evidence="1 2">SRC1lrK2f</strain>
    </source>
</reference>
<protein>
    <recommendedName>
        <fullName evidence="3">Cupin-like domain-containing protein</fullName>
    </recommendedName>
</protein>
<name>A0A177DC60_ALTAL</name>
<evidence type="ECO:0000313" key="2">
    <source>
        <dbReference type="Proteomes" id="UP000077248"/>
    </source>
</evidence>